<dbReference type="InterPro" id="IPR027417">
    <property type="entry name" value="P-loop_NTPase"/>
</dbReference>
<dbReference type="SUPFAM" id="SSF52540">
    <property type="entry name" value="P-loop containing nucleoside triphosphate hydrolases"/>
    <property type="match status" value="1"/>
</dbReference>
<evidence type="ECO:0000313" key="5">
    <source>
        <dbReference type="EMBL" id="BAV86472.1"/>
    </source>
</evidence>
<dbReference type="Proteomes" id="UP000250241">
    <property type="component" value="Chromosome"/>
</dbReference>
<feature type="compositionally biased region" description="Low complexity" evidence="4">
    <location>
        <begin position="101"/>
        <end position="119"/>
    </location>
</feature>
<keyword evidence="6" id="KW-1185">Reference proteome</keyword>
<dbReference type="GO" id="GO:0016887">
    <property type="term" value="F:ATP hydrolysis activity"/>
    <property type="evidence" value="ECO:0007669"/>
    <property type="project" value="InterPro"/>
</dbReference>
<dbReference type="GeneID" id="93862110"/>
<dbReference type="PROSITE" id="PS50893">
    <property type="entry name" value="ABC_TRANSPORTER_2"/>
    <property type="match status" value="1"/>
</dbReference>
<evidence type="ECO:0000256" key="1">
    <source>
        <dbReference type="ARBA" id="ARBA00022448"/>
    </source>
</evidence>
<reference evidence="5 6" key="1">
    <citation type="submission" date="2016-10" db="EMBL/GenBank/DDBJ databases">
        <title>Genome sequence of Rothia aeria strain JCM11412.</title>
        <authorList>
            <person name="Nambu T."/>
        </authorList>
    </citation>
    <scope>NUCLEOTIDE SEQUENCE [LARGE SCALE GENOMIC DNA]</scope>
    <source>
        <strain evidence="5 6">JCM 11412</strain>
    </source>
</reference>
<keyword evidence="1" id="KW-0813">Transport</keyword>
<name>A0A2Z5QVR3_9MICC</name>
<accession>A0A2Z5QVR3</accession>
<feature type="compositionally biased region" description="Low complexity" evidence="4">
    <location>
        <begin position="39"/>
        <end position="57"/>
    </location>
</feature>
<evidence type="ECO:0000256" key="4">
    <source>
        <dbReference type="SAM" id="MobiDB-lite"/>
    </source>
</evidence>
<dbReference type="GO" id="GO:0005886">
    <property type="term" value="C:plasma membrane"/>
    <property type="evidence" value="ECO:0007669"/>
    <property type="project" value="TreeGrafter"/>
</dbReference>
<feature type="compositionally biased region" description="Polar residues" evidence="4">
    <location>
        <begin position="1"/>
        <end position="12"/>
    </location>
</feature>
<feature type="region of interest" description="Disordered" evidence="4">
    <location>
        <begin position="345"/>
        <end position="366"/>
    </location>
</feature>
<dbReference type="GO" id="GO:0005524">
    <property type="term" value="F:ATP binding"/>
    <property type="evidence" value="ECO:0007669"/>
    <property type="project" value="UniProtKB-KW"/>
</dbReference>
<dbReference type="SMART" id="SM00382">
    <property type="entry name" value="AAA"/>
    <property type="match status" value="1"/>
</dbReference>
<dbReference type="AlphaFoldDB" id="A0A2Z5QVR3"/>
<gene>
    <name evidence="5" type="ORF">RA11412_0173</name>
</gene>
<dbReference type="CDD" id="cd03255">
    <property type="entry name" value="ABC_MJ0796_LolCDE_FtsE"/>
    <property type="match status" value="1"/>
</dbReference>
<dbReference type="GO" id="GO:0022857">
    <property type="term" value="F:transmembrane transporter activity"/>
    <property type="evidence" value="ECO:0007669"/>
    <property type="project" value="TreeGrafter"/>
</dbReference>
<dbReference type="RefSeq" id="WP_128087122.1">
    <property type="nucleotide sequence ID" value="NZ_CP068102.1"/>
</dbReference>
<dbReference type="InterPro" id="IPR017911">
    <property type="entry name" value="MacB-like_ATP-bd"/>
</dbReference>
<dbReference type="PANTHER" id="PTHR24220">
    <property type="entry name" value="IMPORT ATP-BINDING PROTEIN"/>
    <property type="match status" value="1"/>
</dbReference>
<proteinExistence type="predicted"/>
<dbReference type="Gene3D" id="3.40.50.300">
    <property type="entry name" value="P-loop containing nucleotide triphosphate hydrolases"/>
    <property type="match status" value="1"/>
</dbReference>
<feature type="compositionally biased region" description="Low complexity" evidence="4">
    <location>
        <begin position="80"/>
        <end position="93"/>
    </location>
</feature>
<dbReference type="PANTHER" id="PTHR24220:SF685">
    <property type="entry name" value="ABC TRANSPORTER RELATED"/>
    <property type="match status" value="1"/>
</dbReference>
<dbReference type="InterPro" id="IPR003439">
    <property type="entry name" value="ABC_transporter-like_ATP-bd"/>
</dbReference>
<organism evidence="5 6">
    <name type="scientific">Rothia aeria</name>
    <dbReference type="NCBI Taxonomy" id="172042"/>
    <lineage>
        <taxon>Bacteria</taxon>
        <taxon>Bacillati</taxon>
        <taxon>Actinomycetota</taxon>
        <taxon>Actinomycetes</taxon>
        <taxon>Micrococcales</taxon>
        <taxon>Micrococcaceae</taxon>
        <taxon>Rothia</taxon>
    </lineage>
</organism>
<keyword evidence="3 5" id="KW-0067">ATP-binding</keyword>
<dbReference type="KEGG" id="raj:RA11412_0173"/>
<keyword evidence="2" id="KW-0547">Nucleotide-binding</keyword>
<dbReference type="EMBL" id="AP017895">
    <property type="protein sequence ID" value="BAV86472.1"/>
    <property type="molecule type" value="Genomic_DNA"/>
</dbReference>
<feature type="region of interest" description="Disordered" evidence="4">
    <location>
        <begin position="1"/>
        <end position="119"/>
    </location>
</feature>
<evidence type="ECO:0000313" key="6">
    <source>
        <dbReference type="Proteomes" id="UP000250241"/>
    </source>
</evidence>
<dbReference type="InterPro" id="IPR003593">
    <property type="entry name" value="AAA+_ATPase"/>
</dbReference>
<protein>
    <submittedName>
        <fullName evidence="5">ABC transporter ATP-binding protein</fullName>
    </submittedName>
</protein>
<feature type="compositionally biased region" description="Pro residues" evidence="4">
    <location>
        <begin position="58"/>
        <end position="79"/>
    </location>
</feature>
<evidence type="ECO:0000256" key="3">
    <source>
        <dbReference type="ARBA" id="ARBA00022840"/>
    </source>
</evidence>
<sequence>MNNEYTPSNGLTASPFAPAARGTAPSTTYAYDGAHHSTAHTAQPNAPQHAPAARPGPQYAPAPQAPHAGPPAPTQPPHASPAAPTSAAGAVPARPAPDAPVPTAAGPAASTSAPGTAAPVISARSVTKTYGPNTVLRGVSLDIYPGESVAIMGPSGSGKTTLLHALAGIITMDSGSVHITTPHPGTGPNTVDLSSLTEKQRTALRAGSFGFIFQQGLLVPELTTEENVALAAMLAGGGRAQARVAAVDLLTKLGLGDKLQCRIGELSGGQAQRVAIARSQVTGAPITFADEPTGALDTTTAHEVMALLLALIPQQGKTLVIVTHDPQVAQRCSRIIHLRDGQIVEEARPADQPAAHATAPGSTETA</sequence>
<dbReference type="Pfam" id="PF00005">
    <property type="entry name" value="ABC_tran"/>
    <property type="match status" value="1"/>
</dbReference>
<evidence type="ECO:0000256" key="2">
    <source>
        <dbReference type="ARBA" id="ARBA00022741"/>
    </source>
</evidence>
<dbReference type="InterPro" id="IPR015854">
    <property type="entry name" value="ABC_transpr_LolD-like"/>
</dbReference>